<dbReference type="Gene3D" id="3.30.60.80">
    <property type="match status" value="1"/>
</dbReference>
<evidence type="ECO:0000256" key="1">
    <source>
        <dbReference type="ARBA" id="ARBA00022723"/>
    </source>
</evidence>
<dbReference type="InterPro" id="IPR000093">
    <property type="entry name" value="DNA_Rcmb_RecR"/>
</dbReference>
<feature type="domain" description="Toprim" evidence="7">
    <location>
        <begin position="53"/>
        <end position="146"/>
    </location>
</feature>
<dbReference type="Pfam" id="PF13662">
    <property type="entry name" value="Toprim_4"/>
    <property type="match status" value="1"/>
</dbReference>
<evidence type="ECO:0000256" key="3">
    <source>
        <dbReference type="ARBA" id="ARBA00022771"/>
    </source>
</evidence>
<evidence type="ECO:0000256" key="6">
    <source>
        <dbReference type="ARBA" id="ARBA00023204"/>
    </source>
</evidence>
<dbReference type="PANTHER" id="PTHR30446">
    <property type="entry name" value="RECOMBINATION PROTEIN RECR"/>
    <property type="match status" value="1"/>
</dbReference>
<reference evidence="8" key="1">
    <citation type="submission" date="2018-05" db="EMBL/GenBank/DDBJ databases">
        <authorList>
            <person name="Lanie J.A."/>
            <person name="Ng W.-L."/>
            <person name="Kazmierczak K.M."/>
            <person name="Andrzejewski T.M."/>
            <person name="Davidsen T.M."/>
            <person name="Wayne K.J."/>
            <person name="Tettelin H."/>
            <person name="Glass J.I."/>
            <person name="Rusch D."/>
            <person name="Podicherti R."/>
            <person name="Tsui H.-C.T."/>
            <person name="Winkler M.E."/>
        </authorList>
    </citation>
    <scope>NUCLEOTIDE SEQUENCE</scope>
</reference>
<keyword evidence="2" id="KW-0227">DNA damage</keyword>
<dbReference type="PANTHER" id="PTHR30446:SF0">
    <property type="entry name" value="RECOMBINATION PROTEIN RECR"/>
    <property type="match status" value="1"/>
</dbReference>
<proteinExistence type="inferred from homology"/>
<dbReference type="SUPFAM" id="SSF111304">
    <property type="entry name" value="Recombination protein RecR"/>
    <property type="match status" value="1"/>
</dbReference>
<dbReference type="InterPro" id="IPR034137">
    <property type="entry name" value="TOPRIM_RecR"/>
</dbReference>
<keyword evidence="1" id="KW-0479">Metal-binding</keyword>
<dbReference type="InterPro" id="IPR023627">
    <property type="entry name" value="Rcmb_RecR"/>
</dbReference>
<accession>A0A381YH21</accession>
<sequence>MAFHILKDSKKNAQSLADAVQDVKSSISGCSICGGITEDDPCIICSDPKRNKSLICVVEVPSDIFAFERTSGFNGVYHVLGGALSPLDGIGPDDLNIDSLVDRVKPDDEIVLALNPSIEGDTTCLYISKLLSEKNTTISRLARGLPVGSELEYTDDATLMRAMEGRTII</sequence>
<name>A0A381YH21_9ZZZZ</name>
<gene>
    <name evidence="8" type="ORF">METZ01_LOCUS129232</name>
</gene>
<keyword evidence="3" id="KW-0863">Zinc-finger</keyword>
<dbReference type="GO" id="GO:0006310">
    <property type="term" value="P:DNA recombination"/>
    <property type="evidence" value="ECO:0007669"/>
    <property type="project" value="UniProtKB-KW"/>
</dbReference>
<evidence type="ECO:0000256" key="4">
    <source>
        <dbReference type="ARBA" id="ARBA00022833"/>
    </source>
</evidence>
<evidence type="ECO:0000256" key="2">
    <source>
        <dbReference type="ARBA" id="ARBA00022763"/>
    </source>
</evidence>
<dbReference type="GO" id="GO:0003677">
    <property type="term" value="F:DNA binding"/>
    <property type="evidence" value="ECO:0007669"/>
    <property type="project" value="InterPro"/>
</dbReference>
<dbReference type="PROSITE" id="PS50880">
    <property type="entry name" value="TOPRIM"/>
    <property type="match status" value="1"/>
</dbReference>
<dbReference type="Gene3D" id="3.40.1360.10">
    <property type="match status" value="1"/>
</dbReference>
<evidence type="ECO:0000256" key="5">
    <source>
        <dbReference type="ARBA" id="ARBA00023172"/>
    </source>
</evidence>
<keyword evidence="4" id="KW-0862">Zinc</keyword>
<dbReference type="AlphaFoldDB" id="A0A381YH21"/>
<keyword evidence="6" id="KW-0234">DNA repair</keyword>
<dbReference type="Pfam" id="PF21175">
    <property type="entry name" value="RecR_C"/>
    <property type="match status" value="1"/>
</dbReference>
<keyword evidence="5" id="KW-0233">DNA recombination</keyword>
<organism evidence="8">
    <name type="scientific">marine metagenome</name>
    <dbReference type="NCBI Taxonomy" id="408172"/>
    <lineage>
        <taxon>unclassified sequences</taxon>
        <taxon>metagenomes</taxon>
        <taxon>ecological metagenomes</taxon>
    </lineage>
</organism>
<evidence type="ECO:0000259" key="7">
    <source>
        <dbReference type="PROSITE" id="PS50880"/>
    </source>
</evidence>
<protein>
    <recommendedName>
        <fullName evidence="7">Toprim domain-containing protein</fullName>
    </recommendedName>
</protein>
<dbReference type="GO" id="GO:0008270">
    <property type="term" value="F:zinc ion binding"/>
    <property type="evidence" value="ECO:0007669"/>
    <property type="project" value="UniProtKB-KW"/>
</dbReference>
<dbReference type="GO" id="GO:0006281">
    <property type="term" value="P:DNA repair"/>
    <property type="evidence" value="ECO:0007669"/>
    <property type="project" value="UniProtKB-KW"/>
</dbReference>
<dbReference type="EMBL" id="UINC01018229">
    <property type="protein sequence ID" value="SVA76378.1"/>
    <property type="molecule type" value="Genomic_DNA"/>
</dbReference>
<dbReference type="HAMAP" id="MF_00017">
    <property type="entry name" value="RecR"/>
    <property type="match status" value="1"/>
</dbReference>
<dbReference type="InterPro" id="IPR006171">
    <property type="entry name" value="TOPRIM_dom"/>
</dbReference>
<dbReference type="InterPro" id="IPR015967">
    <property type="entry name" value="Rcmb_RecR_Znf"/>
</dbReference>
<dbReference type="PROSITE" id="PS01300">
    <property type="entry name" value="RECR"/>
    <property type="match status" value="1"/>
</dbReference>
<dbReference type="NCBIfam" id="TIGR00615">
    <property type="entry name" value="recR"/>
    <property type="match status" value="1"/>
</dbReference>
<dbReference type="SMART" id="SM00493">
    <property type="entry name" value="TOPRIM"/>
    <property type="match status" value="1"/>
</dbReference>
<dbReference type="Gene3D" id="6.10.250.240">
    <property type="match status" value="1"/>
</dbReference>
<dbReference type="CDD" id="cd01025">
    <property type="entry name" value="TOPRIM_recR"/>
    <property type="match status" value="1"/>
</dbReference>
<evidence type="ECO:0000313" key="8">
    <source>
        <dbReference type="EMBL" id="SVA76378.1"/>
    </source>
</evidence>